<evidence type="ECO:0008006" key="6">
    <source>
        <dbReference type="Google" id="ProtNLM"/>
    </source>
</evidence>
<dbReference type="Gene3D" id="1.25.40.20">
    <property type="entry name" value="Ankyrin repeat-containing domain"/>
    <property type="match status" value="1"/>
</dbReference>
<keyword evidence="1" id="KW-0446">Lipid-binding</keyword>
<dbReference type="EMBL" id="JALLPJ020001261">
    <property type="protein sequence ID" value="KAL3772747.1"/>
    <property type="molecule type" value="Genomic_DNA"/>
</dbReference>
<evidence type="ECO:0000313" key="4">
    <source>
        <dbReference type="EMBL" id="KAL3772747.1"/>
    </source>
</evidence>
<evidence type="ECO:0000256" key="1">
    <source>
        <dbReference type="ARBA" id="ARBA00023121"/>
    </source>
</evidence>
<dbReference type="AlphaFoldDB" id="A0ABD3NDG3"/>
<dbReference type="PANTHER" id="PTHR24119">
    <property type="entry name" value="ACYL-COA-BINDING DOMAIN-CONTAINING PROTEIN 6"/>
    <property type="match status" value="1"/>
</dbReference>
<protein>
    <recommendedName>
        <fullName evidence="6">Ankyrin</fullName>
    </recommendedName>
</protein>
<comment type="caution">
    <text evidence="4">The sequence shown here is derived from an EMBL/GenBank/DDBJ whole genome shotgun (WGS) entry which is preliminary data.</text>
</comment>
<reference evidence="4 5" key="1">
    <citation type="submission" date="2024-10" db="EMBL/GenBank/DDBJ databases">
        <title>Updated reference genomes for cyclostephanoid diatoms.</title>
        <authorList>
            <person name="Roberts W.R."/>
            <person name="Alverson A.J."/>
        </authorList>
    </citation>
    <scope>NUCLEOTIDE SEQUENCE [LARGE SCALE GENOMIC DNA]</scope>
    <source>
        <strain evidence="4 5">AJA010-31</strain>
    </source>
</reference>
<dbReference type="InterPro" id="IPR036770">
    <property type="entry name" value="Ankyrin_rpt-contain_sf"/>
</dbReference>
<organism evidence="4 5">
    <name type="scientific">Cyclotella atomus</name>
    <dbReference type="NCBI Taxonomy" id="382360"/>
    <lineage>
        <taxon>Eukaryota</taxon>
        <taxon>Sar</taxon>
        <taxon>Stramenopiles</taxon>
        <taxon>Ochrophyta</taxon>
        <taxon>Bacillariophyta</taxon>
        <taxon>Coscinodiscophyceae</taxon>
        <taxon>Thalassiosirophycidae</taxon>
        <taxon>Stephanodiscales</taxon>
        <taxon>Stephanodiscaceae</taxon>
        <taxon>Cyclotella</taxon>
    </lineage>
</organism>
<keyword evidence="2" id="KW-0040">ANK repeat</keyword>
<dbReference type="GO" id="GO:0008289">
    <property type="term" value="F:lipid binding"/>
    <property type="evidence" value="ECO:0007669"/>
    <property type="project" value="UniProtKB-KW"/>
</dbReference>
<dbReference type="PANTHER" id="PTHR24119:SF0">
    <property type="entry name" value="ACYL-COA-BINDING DOMAIN-CONTAINING PROTEIN 6"/>
    <property type="match status" value="1"/>
</dbReference>
<dbReference type="InterPro" id="IPR002110">
    <property type="entry name" value="Ankyrin_rpt"/>
</dbReference>
<feature type="repeat" description="ANK" evidence="2">
    <location>
        <begin position="177"/>
        <end position="209"/>
    </location>
</feature>
<feature type="compositionally biased region" description="Polar residues" evidence="3">
    <location>
        <begin position="32"/>
        <end position="45"/>
    </location>
</feature>
<evidence type="ECO:0000256" key="2">
    <source>
        <dbReference type="PROSITE-ProRule" id="PRU00023"/>
    </source>
</evidence>
<dbReference type="SMART" id="SM00248">
    <property type="entry name" value="ANK"/>
    <property type="match status" value="2"/>
</dbReference>
<sequence>MDERFATPRAAALSSRSNCSSLYTARSHEGSDNATQSSNERWHTPRNTISFARSAASFATARSSLQSPIETVQVHRSYDAYSHAPDRDRTRDFRRFDQANSYASRPVAEDASYTYQQNYDLAESGGVSRSRQTKIDNRIPQRGQRNQDIFSLARHGRVGELEELLLQGVSIESTDENGNSILSIGCQNGSKRVVKLALRYGADIDASNSSGNTALHFAFKYGFGESLGRYLISKGANTNVRNKEGRTYAEV</sequence>
<feature type="repeat" description="ANK" evidence="2">
    <location>
        <begin position="210"/>
        <end position="243"/>
    </location>
</feature>
<evidence type="ECO:0000313" key="5">
    <source>
        <dbReference type="Proteomes" id="UP001530400"/>
    </source>
</evidence>
<accession>A0ABD3NDG3</accession>
<dbReference type="Pfam" id="PF12796">
    <property type="entry name" value="Ank_2"/>
    <property type="match status" value="1"/>
</dbReference>
<gene>
    <name evidence="4" type="ORF">ACHAWO_004109</name>
</gene>
<proteinExistence type="predicted"/>
<evidence type="ECO:0000256" key="3">
    <source>
        <dbReference type="SAM" id="MobiDB-lite"/>
    </source>
</evidence>
<dbReference type="PROSITE" id="PS50297">
    <property type="entry name" value="ANK_REP_REGION"/>
    <property type="match status" value="2"/>
</dbReference>
<dbReference type="SUPFAM" id="SSF48403">
    <property type="entry name" value="Ankyrin repeat"/>
    <property type="match status" value="1"/>
</dbReference>
<dbReference type="Proteomes" id="UP001530400">
    <property type="component" value="Unassembled WGS sequence"/>
</dbReference>
<keyword evidence="5" id="KW-1185">Reference proteome</keyword>
<dbReference type="PROSITE" id="PS50088">
    <property type="entry name" value="ANK_REPEAT"/>
    <property type="match status" value="2"/>
</dbReference>
<name>A0ABD3NDG3_9STRA</name>
<feature type="region of interest" description="Disordered" evidence="3">
    <location>
        <begin position="23"/>
        <end position="45"/>
    </location>
</feature>